<evidence type="ECO:0000256" key="1">
    <source>
        <dbReference type="SAM" id="MobiDB-lite"/>
    </source>
</evidence>
<comment type="caution">
    <text evidence="2">The sequence shown here is derived from an EMBL/GenBank/DDBJ whole genome shotgun (WGS) entry which is preliminary data.</text>
</comment>
<evidence type="ECO:0000313" key="2">
    <source>
        <dbReference type="EMBL" id="KAK8957961.1"/>
    </source>
</evidence>
<sequence length="177" mass="19490">MTDYKQYDGPRVATGYPASTPPPPMPGYQPQGPGQWSTGLCDCSDDSCNCCLTFCCPCITFGRIAEIVDRGSSSCGTSGALYVLIASLTGCQCLYSCAYRTKLRAHFSLPESPCNDCLVHCCCEACALCQAYRELQNRGFDMTLGIPPPLQFLIKNPNFKQEKFKKNHIFFLQSVAY</sequence>
<protein>
    <submittedName>
        <fullName evidence="2">Cell number regulator 10</fullName>
    </submittedName>
</protein>
<feature type="region of interest" description="Disordered" evidence="1">
    <location>
        <begin position="1"/>
        <end position="31"/>
    </location>
</feature>
<dbReference type="Pfam" id="PF04749">
    <property type="entry name" value="PLAC8"/>
    <property type="match status" value="1"/>
</dbReference>
<reference evidence="2 3" key="1">
    <citation type="journal article" date="2022" name="Nat. Plants">
        <title>Genomes of leafy and leafless Platanthera orchids illuminate the evolution of mycoheterotrophy.</title>
        <authorList>
            <person name="Li M.H."/>
            <person name="Liu K.W."/>
            <person name="Li Z."/>
            <person name="Lu H.C."/>
            <person name="Ye Q.L."/>
            <person name="Zhang D."/>
            <person name="Wang J.Y."/>
            <person name="Li Y.F."/>
            <person name="Zhong Z.M."/>
            <person name="Liu X."/>
            <person name="Yu X."/>
            <person name="Liu D.K."/>
            <person name="Tu X.D."/>
            <person name="Liu B."/>
            <person name="Hao Y."/>
            <person name="Liao X.Y."/>
            <person name="Jiang Y.T."/>
            <person name="Sun W.H."/>
            <person name="Chen J."/>
            <person name="Chen Y.Q."/>
            <person name="Ai Y."/>
            <person name="Zhai J.W."/>
            <person name="Wu S.S."/>
            <person name="Zhou Z."/>
            <person name="Hsiao Y.Y."/>
            <person name="Wu W.L."/>
            <person name="Chen Y.Y."/>
            <person name="Lin Y.F."/>
            <person name="Hsu J.L."/>
            <person name="Li C.Y."/>
            <person name="Wang Z.W."/>
            <person name="Zhao X."/>
            <person name="Zhong W.Y."/>
            <person name="Ma X.K."/>
            <person name="Ma L."/>
            <person name="Huang J."/>
            <person name="Chen G.Z."/>
            <person name="Huang M.Z."/>
            <person name="Huang L."/>
            <person name="Peng D.H."/>
            <person name="Luo Y.B."/>
            <person name="Zou S.Q."/>
            <person name="Chen S.P."/>
            <person name="Lan S."/>
            <person name="Tsai W.C."/>
            <person name="Van de Peer Y."/>
            <person name="Liu Z.J."/>
        </authorList>
    </citation>
    <scope>NUCLEOTIDE SEQUENCE [LARGE SCALE GENOMIC DNA]</scope>
    <source>
        <strain evidence="2">Lor287</strain>
    </source>
</reference>
<dbReference type="NCBIfam" id="TIGR01571">
    <property type="entry name" value="A_thal_Cys_rich"/>
    <property type="match status" value="1"/>
</dbReference>
<accession>A0AAP0GGR1</accession>
<dbReference type="AlphaFoldDB" id="A0AAP0GGR1"/>
<dbReference type="Proteomes" id="UP001418222">
    <property type="component" value="Unassembled WGS sequence"/>
</dbReference>
<keyword evidence="3" id="KW-1185">Reference proteome</keyword>
<evidence type="ECO:0000313" key="3">
    <source>
        <dbReference type="Proteomes" id="UP001418222"/>
    </source>
</evidence>
<name>A0AAP0GGR1_9ASPA</name>
<dbReference type="InterPro" id="IPR006461">
    <property type="entry name" value="PLAC_motif_containing"/>
</dbReference>
<organism evidence="2 3">
    <name type="scientific">Platanthera zijinensis</name>
    <dbReference type="NCBI Taxonomy" id="2320716"/>
    <lineage>
        <taxon>Eukaryota</taxon>
        <taxon>Viridiplantae</taxon>
        <taxon>Streptophyta</taxon>
        <taxon>Embryophyta</taxon>
        <taxon>Tracheophyta</taxon>
        <taxon>Spermatophyta</taxon>
        <taxon>Magnoliopsida</taxon>
        <taxon>Liliopsida</taxon>
        <taxon>Asparagales</taxon>
        <taxon>Orchidaceae</taxon>
        <taxon>Orchidoideae</taxon>
        <taxon>Orchideae</taxon>
        <taxon>Orchidinae</taxon>
        <taxon>Platanthera</taxon>
    </lineage>
</organism>
<gene>
    <name evidence="2" type="primary">CNR10</name>
    <name evidence="2" type="ORF">KSP39_PZI001140</name>
</gene>
<proteinExistence type="predicted"/>
<dbReference type="PANTHER" id="PTHR15907">
    <property type="entry name" value="DUF614 FAMILY PROTEIN-RELATED"/>
    <property type="match status" value="1"/>
</dbReference>
<dbReference type="EMBL" id="JBBWWQ010000001">
    <property type="protein sequence ID" value="KAK8957961.1"/>
    <property type="molecule type" value="Genomic_DNA"/>
</dbReference>